<keyword evidence="10" id="KW-1185">Reference proteome</keyword>
<evidence type="ECO:0000256" key="3">
    <source>
        <dbReference type="ARBA" id="ARBA00022475"/>
    </source>
</evidence>
<evidence type="ECO:0000256" key="2">
    <source>
        <dbReference type="ARBA" id="ARBA00022448"/>
    </source>
</evidence>
<keyword evidence="5 7" id="KW-1133">Transmembrane helix</keyword>
<keyword evidence="4 7" id="KW-0812">Transmembrane</keyword>
<dbReference type="AlphaFoldDB" id="A0A846RHA7"/>
<dbReference type="PANTHER" id="PTHR23513">
    <property type="entry name" value="INTEGRAL MEMBRANE EFFLUX PROTEIN-RELATED"/>
    <property type="match status" value="1"/>
</dbReference>
<proteinExistence type="predicted"/>
<organism evidence="9 10">
    <name type="scientific">Arthrobacter pigmenti</name>
    <dbReference type="NCBI Taxonomy" id="271432"/>
    <lineage>
        <taxon>Bacteria</taxon>
        <taxon>Bacillati</taxon>
        <taxon>Actinomycetota</taxon>
        <taxon>Actinomycetes</taxon>
        <taxon>Micrococcales</taxon>
        <taxon>Micrococcaceae</taxon>
        <taxon>Arthrobacter</taxon>
    </lineage>
</organism>
<dbReference type="InterPro" id="IPR010290">
    <property type="entry name" value="TM_effector"/>
</dbReference>
<feature type="transmembrane region" description="Helical" evidence="7">
    <location>
        <begin position="136"/>
        <end position="162"/>
    </location>
</feature>
<dbReference type="PANTHER" id="PTHR23513:SF6">
    <property type="entry name" value="MAJOR FACILITATOR SUPERFAMILY ASSOCIATED DOMAIN-CONTAINING PROTEIN"/>
    <property type="match status" value="1"/>
</dbReference>
<evidence type="ECO:0000256" key="6">
    <source>
        <dbReference type="ARBA" id="ARBA00023136"/>
    </source>
</evidence>
<dbReference type="Proteomes" id="UP000547458">
    <property type="component" value="Unassembled WGS sequence"/>
</dbReference>
<dbReference type="Gene3D" id="1.20.1250.20">
    <property type="entry name" value="MFS general substrate transporter like domains"/>
    <property type="match status" value="1"/>
</dbReference>
<evidence type="ECO:0000313" key="9">
    <source>
        <dbReference type="EMBL" id="NJC21080.1"/>
    </source>
</evidence>
<reference evidence="9 10" key="1">
    <citation type="submission" date="2020-03" db="EMBL/GenBank/DDBJ databases">
        <title>Sequencing the genomes of 1000 actinobacteria strains.</title>
        <authorList>
            <person name="Klenk H.-P."/>
        </authorList>
    </citation>
    <scope>NUCLEOTIDE SEQUENCE [LARGE SCALE GENOMIC DNA]</scope>
    <source>
        <strain evidence="9 10">DSM 16403</strain>
    </source>
</reference>
<evidence type="ECO:0000313" key="10">
    <source>
        <dbReference type="Proteomes" id="UP000547458"/>
    </source>
</evidence>
<feature type="domain" description="Major facilitator superfamily (MFS) profile" evidence="8">
    <location>
        <begin position="1"/>
        <end position="392"/>
    </location>
</feature>
<sequence>MNHINRIIAAAGAVGLSDGMLRAVLPLLAATVTLDPAAVAATTLFFSIPWLIVSIPFGPLVDRFDPVTMMRIINLTRFAGIGLLVGAVLMGDAGLPLLYVGAFVLGSAETLYEICAQVVVPRYVDKEDLPRKNGHLFGVTTSMGGFIGPAVGGLLVGLSAVWAVSASAVGYLAGVFILLSITTTAPTVPAARPRFLPQIREGFRYLVRDRSLLWLALIGGAATVCWYAWTAIFVLAVVDPGMLGLEPAAYGVFLAVLAAGSVTGSLVTGWLRKRISMRTLLVLSLLGWAVWFVAPGITANVYLVGVALFIGGFSGVTWNVLTVTLRQSTVPRELLGRVTAVYRTITRGGRPVGALLGGVVASAIGLQGTFVAVGVVAGLLTIPLAVTIRREAG</sequence>
<dbReference type="InterPro" id="IPR020846">
    <property type="entry name" value="MFS_dom"/>
</dbReference>
<dbReference type="InterPro" id="IPR036259">
    <property type="entry name" value="MFS_trans_sf"/>
</dbReference>
<dbReference type="GO" id="GO:0005886">
    <property type="term" value="C:plasma membrane"/>
    <property type="evidence" value="ECO:0007669"/>
    <property type="project" value="UniProtKB-SubCell"/>
</dbReference>
<evidence type="ECO:0000256" key="1">
    <source>
        <dbReference type="ARBA" id="ARBA00004651"/>
    </source>
</evidence>
<dbReference type="Pfam" id="PF05977">
    <property type="entry name" value="MFS_3"/>
    <property type="match status" value="1"/>
</dbReference>
<protein>
    <submittedName>
        <fullName evidence="9">MFS family permease</fullName>
    </submittedName>
</protein>
<keyword evidence="6 7" id="KW-0472">Membrane</keyword>
<feature type="transmembrane region" description="Helical" evidence="7">
    <location>
        <begin position="212"/>
        <end position="236"/>
    </location>
</feature>
<comment type="caution">
    <text evidence="9">The sequence shown here is derived from an EMBL/GenBank/DDBJ whole genome shotgun (WGS) entry which is preliminary data.</text>
</comment>
<evidence type="ECO:0000256" key="7">
    <source>
        <dbReference type="SAM" id="Phobius"/>
    </source>
</evidence>
<feature type="transmembrane region" description="Helical" evidence="7">
    <location>
        <begin position="97"/>
        <end position="124"/>
    </location>
</feature>
<keyword evidence="2" id="KW-0813">Transport</keyword>
<dbReference type="SUPFAM" id="SSF103473">
    <property type="entry name" value="MFS general substrate transporter"/>
    <property type="match status" value="1"/>
</dbReference>
<dbReference type="RefSeq" id="WP_167990424.1">
    <property type="nucleotide sequence ID" value="NZ_JAATJL010000001.1"/>
</dbReference>
<keyword evidence="3" id="KW-1003">Cell membrane</keyword>
<evidence type="ECO:0000259" key="8">
    <source>
        <dbReference type="PROSITE" id="PS50850"/>
    </source>
</evidence>
<evidence type="ECO:0000256" key="4">
    <source>
        <dbReference type="ARBA" id="ARBA00022692"/>
    </source>
</evidence>
<dbReference type="CDD" id="cd06173">
    <property type="entry name" value="MFS_MefA_like"/>
    <property type="match status" value="1"/>
</dbReference>
<feature type="transmembrane region" description="Helical" evidence="7">
    <location>
        <begin position="72"/>
        <end position="91"/>
    </location>
</feature>
<feature type="transmembrane region" description="Helical" evidence="7">
    <location>
        <begin position="168"/>
        <end position="191"/>
    </location>
</feature>
<evidence type="ECO:0000256" key="5">
    <source>
        <dbReference type="ARBA" id="ARBA00022989"/>
    </source>
</evidence>
<dbReference type="EMBL" id="JAATJL010000001">
    <property type="protein sequence ID" value="NJC21080.1"/>
    <property type="molecule type" value="Genomic_DNA"/>
</dbReference>
<gene>
    <name evidence="9" type="ORF">BJ994_000156</name>
</gene>
<feature type="transmembrane region" description="Helical" evidence="7">
    <location>
        <begin position="303"/>
        <end position="325"/>
    </location>
</feature>
<feature type="transmembrane region" description="Helical" evidence="7">
    <location>
        <begin position="39"/>
        <end position="60"/>
    </location>
</feature>
<feature type="transmembrane region" description="Helical" evidence="7">
    <location>
        <begin position="279"/>
        <end position="297"/>
    </location>
</feature>
<feature type="transmembrane region" description="Helical" evidence="7">
    <location>
        <begin position="248"/>
        <end position="267"/>
    </location>
</feature>
<accession>A0A846RHA7</accession>
<comment type="subcellular location">
    <subcellularLocation>
        <location evidence="1">Cell membrane</location>
        <topology evidence="1">Multi-pass membrane protein</topology>
    </subcellularLocation>
</comment>
<dbReference type="GO" id="GO:0022857">
    <property type="term" value="F:transmembrane transporter activity"/>
    <property type="evidence" value="ECO:0007669"/>
    <property type="project" value="InterPro"/>
</dbReference>
<feature type="transmembrane region" description="Helical" evidence="7">
    <location>
        <begin position="345"/>
        <end position="364"/>
    </location>
</feature>
<name>A0A846RHA7_9MICC</name>
<dbReference type="PROSITE" id="PS50850">
    <property type="entry name" value="MFS"/>
    <property type="match status" value="1"/>
</dbReference>